<dbReference type="SUPFAM" id="SSF117281">
    <property type="entry name" value="Kelch motif"/>
    <property type="match status" value="1"/>
</dbReference>
<keyword evidence="1" id="KW-0880">Kelch repeat</keyword>
<keyword evidence="2" id="KW-0677">Repeat</keyword>
<dbReference type="KEGG" id="cre:CHLRE_05g238150v5"/>
<feature type="signal peptide" evidence="4">
    <location>
        <begin position="1"/>
        <end position="19"/>
    </location>
</feature>
<dbReference type="GeneID" id="5723287"/>
<dbReference type="Proteomes" id="UP000006906">
    <property type="component" value="Chromosome 5"/>
</dbReference>
<organism evidence="5 6">
    <name type="scientific">Chlamydomonas reinhardtii</name>
    <name type="common">Chlamydomonas smithii</name>
    <dbReference type="NCBI Taxonomy" id="3055"/>
    <lineage>
        <taxon>Eukaryota</taxon>
        <taxon>Viridiplantae</taxon>
        <taxon>Chlorophyta</taxon>
        <taxon>core chlorophytes</taxon>
        <taxon>Chlorophyceae</taxon>
        <taxon>CS clade</taxon>
        <taxon>Chlamydomonadales</taxon>
        <taxon>Chlamydomonadaceae</taxon>
        <taxon>Chlamydomonas</taxon>
    </lineage>
</organism>
<dbReference type="Gramene" id="PNW83649">
    <property type="protein sequence ID" value="PNW83649"/>
    <property type="gene ID" value="CHLRE_05g238150v5"/>
</dbReference>
<proteinExistence type="predicted"/>
<dbReference type="ExpressionAtlas" id="A0A2K3DSY6">
    <property type="expression patterns" value="baseline"/>
</dbReference>
<sequence length="550" mass="55757">MSPASSLAVLLQCIAYLSSVRIAAMADANVPGWHVLHPQTASSGGTRTQPSIRYGHACNTYKGHLVSTHGYFYDRERNNATWLSDTWAMDLTRPGRPWSRVAHHTPHALAFSHYSAGRQPPTPCGRFGHAAVVIGDALYMYGGHDGGYSRTNRQDYQPGHDFDELWRLDLTTGDWTRLPSTGPDGAGPGKRYLLAAAEVAGRMVLYGGLVDGQGDVWSYTPATGPTGGLSSGGVWEKLADEVPAAAGGPGRRVGHTLTGWVAGGVAGVVLYGGRSTAPPEPGGTIKNQVYDDAWFFDLGSRSWRQLQARGVAAPAVAGVAAAAAAASASAVADATPPGRLYHAAMVTVLPAGSAATTDSSGSSSSSSGSSSGGSSSGGLVRVGLVAAGTLTSPGLTCAADAWAFVLDCAASAITWARLPDLPAPLYDTRGAAWRAAAYLQGGHLCALEQPGRAQPYPFWYVNEVLQLDLTRQPAITQLLLQAASGTEAAGGGGAAAAAAGADAGAGAGAGGGGLAGCRLLPDEAAAARAEQAAVAGALAAAAAATGSDEL</sequence>
<dbReference type="OrthoDB" id="10251809at2759"/>
<dbReference type="AlphaFoldDB" id="A0A2K3DSY6"/>
<evidence type="ECO:0000313" key="6">
    <source>
        <dbReference type="Proteomes" id="UP000006906"/>
    </source>
</evidence>
<evidence type="ECO:0000256" key="1">
    <source>
        <dbReference type="ARBA" id="ARBA00022441"/>
    </source>
</evidence>
<dbReference type="Pfam" id="PF24681">
    <property type="entry name" value="Kelch_KLHDC2_KLHL20_DRC7"/>
    <property type="match status" value="1"/>
</dbReference>
<evidence type="ECO:0000256" key="4">
    <source>
        <dbReference type="SAM" id="SignalP"/>
    </source>
</evidence>
<reference evidence="5 6" key="1">
    <citation type="journal article" date="2007" name="Science">
        <title>The Chlamydomonas genome reveals the evolution of key animal and plant functions.</title>
        <authorList>
            <person name="Merchant S.S."/>
            <person name="Prochnik S.E."/>
            <person name="Vallon O."/>
            <person name="Harris E.H."/>
            <person name="Karpowicz S.J."/>
            <person name="Witman G.B."/>
            <person name="Terry A."/>
            <person name="Salamov A."/>
            <person name="Fritz-Laylin L.K."/>
            <person name="Marechal-Drouard L."/>
            <person name="Marshall W.F."/>
            <person name="Qu L.H."/>
            <person name="Nelson D.R."/>
            <person name="Sanderfoot A.A."/>
            <person name="Spalding M.H."/>
            <person name="Kapitonov V.V."/>
            <person name="Ren Q."/>
            <person name="Ferris P."/>
            <person name="Lindquist E."/>
            <person name="Shapiro H."/>
            <person name="Lucas S.M."/>
            <person name="Grimwood J."/>
            <person name="Schmutz J."/>
            <person name="Cardol P."/>
            <person name="Cerutti H."/>
            <person name="Chanfreau G."/>
            <person name="Chen C.L."/>
            <person name="Cognat V."/>
            <person name="Croft M.T."/>
            <person name="Dent R."/>
            <person name="Dutcher S."/>
            <person name="Fernandez E."/>
            <person name="Fukuzawa H."/>
            <person name="Gonzalez-Ballester D."/>
            <person name="Gonzalez-Halphen D."/>
            <person name="Hallmann A."/>
            <person name="Hanikenne M."/>
            <person name="Hippler M."/>
            <person name="Inwood W."/>
            <person name="Jabbari K."/>
            <person name="Kalanon M."/>
            <person name="Kuras R."/>
            <person name="Lefebvre P.A."/>
            <person name="Lemaire S.D."/>
            <person name="Lobanov A.V."/>
            <person name="Lohr M."/>
            <person name="Manuell A."/>
            <person name="Meier I."/>
            <person name="Mets L."/>
            <person name="Mittag M."/>
            <person name="Mittelmeier T."/>
            <person name="Moroney J.V."/>
            <person name="Moseley J."/>
            <person name="Napoli C."/>
            <person name="Nedelcu A.M."/>
            <person name="Niyogi K."/>
            <person name="Novoselov S.V."/>
            <person name="Paulsen I.T."/>
            <person name="Pazour G."/>
            <person name="Purton S."/>
            <person name="Ral J.P."/>
            <person name="Riano-Pachon D.M."/>
            <person name="Riekhof W."/>
            <person name="Rymarquis L."/>
            <person name="Schroda M."/>
            <person name="Stern D."/>
            <person name="Umen J."/>
            <person name="Willows R."/>
            <person name="Wilson N."/>
            <person name="Zimmer S.L."/>
            <person name="Allmer J."/>
            <person name="Balk J."/>
            <person name="Bisova K."/>
            <person name="Chen C.J."/>
            <person name="Elias M."/>
            <person name="Gendler K."/>
            <person name="Hauser C."/>
            <person name="Lamb M.R."/>
            <person name="Ledford H."/>
            <person name="Long J.C."/>
            <person name="Minagawa J."/>
            <person name="Page M.D."/>
            <person name="Pan J."/>
            <person name="Pootakham W."/>
            <person name="Roje S."/>
            <person name="Rose A."/>
            <person name="Stahlberg E."/>
            <person name="Terauchi A.M."/>
            <person name="Yang P."/>
            <person name="Ball S."/>
            <person name="Bowler C."/>
            <person name="Dieckmann C.L."/>
            <person name="Gladyshev V.N."/>
            <person name="Green P."/>
            <person name="Jorgensen R."/>
            <person name="Mayfield S."/>
            <person name="Mueller-Roeber B."/>
            <person name="Rajamani S."/>
            <person name="Sayre R.T."/>
            <person name="Brokstein P."/>
            <person name="Dubchak I."/>
            <person name="Goodstein D."/>
            <person name="Hornick L."/>
            <person name="Huang Y.W."/>
            <person name="Jhaveri J."/>
            <person name="Luo Y."/>
            <person name="Martinez D."/>
            <person name="Ngau W.C."/>
            <person name="Otillar B."/>
            <person name="Poliakov A."/>
            <person name="Porter A."/>
            <person name="Szajkowski L."/>
            <person name="Werner G."/>
            <person name="Zhou K."/>
            <person name="Grigoriev I.V."/>
            <person name="Rokhsar D.S."/>
            <person name="Grossman A.R."/>
        </authorList>
    </citation>
    <scope>NUCLEOTIDE SEQUENCE [LARGE SCALE GENOMIC DNA]</scope>
    <source>
        <strain evidence="6">CC-503</strain>
    </source>
</reference>
<evidence type="ECO:0000256" key="2">
    <source>
        <dbReference type="ARBA" id="ARBA00022737"/>
    </source>
</evidence>
<feature type="compositionally biased region" description="Low complexity" evidence="3">
    <location>
        <begin position="359"/>
        <end position="369"/>
    </location>
</feature>
<keyword evidence="4" id="KW-0732">Signal</keyword>
<dbReference type="InParanoid" id="A0A2K3DSY6"/>
<name>A0A2K3DSY6_CHLRE</name>
<evidence type="ECO:0000256" key="3">
    <source>
        <dbReference type="SAM" id="MobiDB-lite"/>
    </source>
</evidence>
<dbReference type="RefSeq" id="XP_042924869.1">
    <property type="nucleotide sequence ID" value="XM_043062305.1"/>
</dbReference>
<dbReference type="STRING" id="3055.A0A2K3DSY6"/>
<protein>
    <submittedName>
        <fullName evidence="5">Uncharacterized protein</fullName>
    </submittedName>
</protein>
<dbReference type="EMBL" id="CM008966">
    <property type="protein sequence ID" value="PNW83649.1"/>
    <property type="molecule type" value="Genomic_DNA"/>
</dbReference>
<dbReference type="PANTHER" id="PTHR46093:SF18">
    <property type="entry name" value="FIBRONECTIN TYPE-III DOMAIN-CONTAINING PROTEIN"/>
    <property type="match status" value="1"/>
</dbReference>
<dbReference type="Gene3D" id="2.120.10.80">
    <property type="entry name" value="Kelch-type beta propeller"/>
    <property type="match status" value="1"/>
</dbReference>
<dbReference type="PANTHER" id="PTHR46093">
    <property type="entry name" value="ACYL-COA-BINDING DOMAIN-CONTAINING PROTEIN 5"/>
    <property type="match status" value="1"/>
</dbReference>
<keyword evidence="6" id="KW-1185">Reference proteome</keyword>
<evidence type="ECO:0000313" key="5">
    <source>
        <dbReference type="EMBL" id="PNW83649.1"/>
    </source>
</evidence>
<feature type="chain" id="PRO_5014348111" evidence="4">
    <location>
        <begin position="20"/>
        <end position="550"/>
    </location>
</feature>
<feature type="region of interest" description="Disordered" evidence="3">
    <location>
        <begin position="356"/>
        <end position="376"/>
    </location>
</feature>
<gene>
    <name evidence="5" type="ORF">CHLRE_05g238150v5</name>
</gene>
<dbReference type="PaxDb" id="3055-EDO99937"/>
<dbReference type="InterPro" id="IPR015915">
    <property type="entry name" value="Kelch-typ_b-propeller"/>
</dbReference>
<accession>A0A2K3DSY6</accession>